<sequence length="143" mass="17039">MKYSRTHKELENIYQPDVEVNSLDLIINTLKEDQRIHNFFKERGISTFDLLSKKIVMFDIFFEKTDFTTFFYNGIFEDLSLDEHVVKYAITINESLTDEECEATNIKYSTVKLYNKPVLYYLHFTLEQLSTLINTELKKRSLL</sequence>
<dbReference type="EMBL" id="MTEJ01000229">
    <property type="protein sequence ID" value="OQX06829.1"/>
    <property type="molecule type" value="Genomic_DNA"/>
</dbReference>
<evidence type="ECO:0000313" key="1">
    <source>
        <dbReference type="EMBL" id="OQX06829.1"/>
    </source>
</evidence>
<organism evidence="1 2">
    <name type="scientific">Thiothrix lacustris</name>
    <dbReference type="NCBI Taxonomy" id="525917"/>
    <lineage>
        <taxon>Bacteria</taxon>
        <taxon>Pseudomonadati</taxon>
        <taxon>Pseudomonadota</taxon>
        <taxon>Gammaproteobacteria</taxon>
        <taxon>Thiotrichales</taxon>
        <taxon>Thiotrichaceae</taxon>
        <taxon>Thiothrix</taxon>
    </lineage>
</organism>
<name>A0A1Y1QJB0_9GAMM</name>
<gene>
    <name evidence="1" type="ORF">BWK73_29840</name>
</gene>
<accession>A0A1Y1QJB0</accession>
<dbReference type="Proteomes" id="UP000192491">
    <property type="component" value="Unassembled WGS sequence"/>
</dbReference>
<dbReference type="AlphaFoldDB" id="A0A1Y1QJB0"/>
<proteinExistence type="predicted"/>
<reference evidence="1 2" key="1">
    <citation type="submission" date="2017-01" db="EMBL/GenBank/DDBJ databases">
        <title>Novel large sulfur bacteria in the metagenomes of groundwater-fed chemosynthetic microbial mats in the Lake Huron basin.</title>
        <authorList>
            <person name="Sharrar A.M."/>
            <person name="Flood B.E."/>
            <person name="Bailey J.V."/>
            <person name="Jones D.S."/>
            <person name="Biddanda B."/>
            <person name="Ruberg S.A."/>
            <person name="Marcus D.N."/>
            <person name="Dick G.J."/>
        </authorList>
    </citation>
    <scope>NUCLEOTIDE SEQUENCE [LARGE SCALE GENOMIC DNA]</scope>
    <source>
        <strain evidence="1">A8</strain>
    </source>
</reference>
<comment type="caution">
    <text evidence="1">The sequence shown here is derived from an EMBL/GenBank/DDBJ whole genome shotgun (WGS) entry which is preliminary data.</text>
</comment>
<evidence type="ECO:0000313" key="2">
    <source>
        <dbReference type="Proteomes" id="UP000192491"/>
    </source>
</evidence>
<protein>
    <submittedName>
        <fullName evidence="1">Uncharacterized protein</fullName>
    </submittedName>
</protein>